<sequence>MDKQEIIRLIRMAATDGKVFYTAHAEQRMLERSISRIMVHQCLLAGISEAHRHLYTIPTITPMNAV</sequence>
<dbReference type="EMBL" id="JTDO01000031">
    <property type="protein sequence ID" value="KLT71970.1"/>
    <property type="molecule type" value="Genomic_DNA"/>
</dbReference>
<dbReference type="OrthoDB" id="8686983at2"/>
<dbReference type="AlphaFoldDB" id="A0A0J0YPA5"/>
<gene>
    <name evidence="1" type="ORF">PL75_10780</name>
</gene>
<proteinExistence type="predicted"/>
<evidence type="ECO:0000313" key="1">
    <source>
        <dbReference type="EMBL" id="KLT71970.1"/>
    </source>
</evidence>
<comment type="caution">
    <text evidence="1">The sequence shown here is derived from an EMBL/GenBank/DDBJ whole genome shotgun (WGS) entry which is preliminary data.</text>
</comment>
<organism evidence="1 2">
    <name type="scientific">Neisseria arctica</name>
    <dbReference type="NCBI Taxonomy" id="1470200"/>
    <lineage>
        <taxon>Bacteria</taxon>
        <taxon>Pseudomonadati</taxon>
        <taxon>Pseudomonadota</taxon>
        <taxon>Betaproteobacteria</taxon>
        <taxon>Neisseriales</taxon>
        <taxon>Neisseriaceae</taxon>
        <taxon>Neisseria</taxon>
    </lineage>
</organism>
<keyword evidence="2" id="KW-1185">Reference proteome</keyword>
<reference evidence="1 2" key="1">
    <citation type="submission" date="2014-11" db="EMBL/GenBank/DDBJ databases">
        <title>Genome of a novel goose pathogen.</title>
        <authorList>
            <person name="Hansen C.M."/>
            <person name="Hueffer K."/>
            <person name="Choi S.C."/>
        </authorList>
    </citation>
    <scope>NUCLEOTIDE SEQUENCE [LARGE SCALE GENOMIC DNA]</scope>
    <source>
        <strain evidence="1 2">KH1503</strain>
    </source>
</reference>
<name>A0A0J0YPA5_9NEIS</name>
<dbReference type="Proteomes" id="UP000036027">
    <property type="component" value="Unassembled WGS sequence"/>
</dbReference>
<evidence type="ECO:0000313" key="2">
    <source>
        <dbReference type="Proteomes" id="UP000036027"/>
    </source>
</evidence>
<protein>
    <submittedName>
        <fullName evidence="1">Uncharacterized protein</fullName>
    </submittedName>
</protein>
<accession>A0A0J0YPA5</accession>